<evidence type="ECO:0000313" key="11">
    <source>
        <dbReference type="Proteomes" id="UP000501058"/>
    </source>
</evidence>
<dbReference type="Pfam" id="PF07690">
    <property type="entry name" value="MFS_1"/>
    <property type="match status" value="1"/>
</dbReference>
<keyword evidence="7 8" id="KW-0472">Membrane</keyword>
<evidence type="ECO:0000256" key="2">
    <source>
        <dbReference type="ARBA" id="ARBA00022448"/>
    </source>
</evidence>
<gene>
    <name evidence="10" type="ORF">G7070_15865</name>
</gene>
<evidence type="ECO:0000256" key="6">
    <source>
        <dbReference type="ARBA" id="ARBA00022989"/>
    </source>
</evidence>
<feature type="transmembrane region" description="Helical" evidence="8">
    <location>
        <begin position="402"/>
        <end position="422"/>
    </location>
</feature>
<proteinExistence type="predicted"/>
<dbReference type="InterPro" id="IPR011701">
    <property type="entry name" value="MFS"/>
</dbReference>
<dbReference type="GO" id="GO:0015293">
    <property type="term" value="F:symporter activity"/>
    <property type="evidence" value="ECO:0007669"/>
    <property type="project" value="UniProtKB-KW"/>
</dbReference>
<keyword evidence="3" id="KW-1003">Cell membrane</keyword>
<comment type="subcellular location">
    <subcellularLocation>
        <location evidence="1">Cell membrane</location>
        <topology evidence="1">Multi-pass membrane protein</topology>
    </subcellularLocation>
</comment>
<evidence type="ECO:0000259" key="9">
    <source>
        <dbReference type="PROSITE" id="PS50850"/>
    </source>
</evidence>
<dbReference type="InterPro" id="IPR051084">
    <property type="entry name" value="H+-coupled_symporters"/>
</dbReference>
<dbReference type="InterPro" id="IPR036259">
    <property type="entry name" value="MFS_trans_sf"/>
</dbReference>
<dbReference type="SUPFAM" id="SSF103473">
    <property type="entry name" value="MFS general substrate transporter"/>
    <property type="match status" value="1"/>
</dbReference>
<keyword evidence="4 8" id="KW-0812">Transmembrane</keyword>
<dbReference type="EMBL" id="CP049865">
    <property type="protein sequence ID" value="QIK73465.1"/>
    <property type="molecule type" value="Genomic_DNA"/>
</dbReference>
<dbReference type="PANTHER" id="PTHR43528">
    <property type="entry name" value="ALPHA-KETOGLUTARATE PERMEASE"/>
    <property type="match status" value="1"/>
</dbReference>
<dbReference type="RefSeq" id="WP_166234534.1">
    <property type="nucleotide sequence ID" value="NZ_CP049865.1"/>
</dbReference>
<evidence type="ECO:0000256" key="4">
    <source>
        <dbReference type="ARBA" id="ARBA00022692"/>
    </source>
</evidence>
<feature type="transmembrane region" description="Helical" evidence="8">
    <location>
        <begin position="90"/>
        <end position="109"/>
    </location>
</feature>
<evidence type="ECO:0000313" key="10">
    <source>
        <dbReference type="EMBL" id="QIK73465.1"/>
    </source>
</evidence>
<feature type="domain" description="Major facilitator superfamily (MFS) profile" evidence="9">
    <location>
        <begin position="20"/>
        <end position="423"/>
    </location>
</feature>
<keyword evidence="2" id="KW-0813">Transport</keyword>
<dbReference type="AlphaFoldDB" id="A0A6G7Y9I0"/>
<evidence type="ECO:0000256" key="1">
    <source>
        <dbReference type="ARBA" id="ARBA00004651"/>
    </source>
</evidence>
<keyword evidence="6 8" id="KW-1133">Transmembrane helix</keyword>
<feature type="transmembrane region" description="Helical" evidence="8">
    <location>
        <begin position="240"/>
        <end position="260"/>
    </location>
</feature>
<feature type="transmembrane region" description="Helical" evidence="8">
    <location>
        <begin position="272"/>
        <end position="293"/>
    </location>
</feature>
<dbReference type="InterPro" id="IPR020846">
    <property type="entry name" value="MFS_dom"/>
</dbReference>
<feature type="transmembrane region" description="Helical" evidence="8">
    <location>
        <begin position="62"/>
        <end position="83"/>
    </location>
</feature>
<feature type="transmembrane region" description="Helical" evidence="8">
    <location>
        <begin position="370"/>
        <end position="390"/>
    </location>
</feature>
<feature type="transmembrane region" description="Helical" evidence="8">
    <location>
        <begin position="305"/>
        <end position="324"/>
    </location>
</feature>
<dbReference type="Proteomes" id="UP000501058">
    <property type="component" value="Chromosome"/>
</dbReference>
<reference evidence="10 11" key="1">
    <citation type="submission" date="2020-03" db="EMBL/GenBank/DDBJ databases">
        <title>Propioniciclava sp. nov., isolated from Hydrophilus acuminatus.</title>
        <authorList>
            <person name="Hyun D.-W."/>
            <person name="Bae J.-W."/>
        </authorList>
    </citation>
    <scope>NUCLEOTIDE SEQUENCE [LARGE SCALE GENOMIC DNA]</scope>
    <source>
        <strain evidence="10 11">HDW11</strain>
    </source>
</reference>
<dbReference type="KEGG" id="prv:G7070_15865"/>
<evidence type="ECO:0000256" key="5">
    <source>
        <dbReference type="ARBA" id="ARBA00022847"/>
    </source>
</evidence>
<dbReference type="GO" id="GO:0005886">
    <property type="term" value="C:plasma membrane"/>
    <property type="evidence" value="ECO:0007669"/>
    <property type="project" value="UniProtKB-SubCell"/>
</dbReference>
<sequence>MSHDTASLQSAEERSRARRAVVAASLGNALEWYDIVLFGFMAGTIAAVFYPGDTLAGQLMTWATFAITFVVRPLGAVLIGGYADRHGRKAALSLTIGLMTLGVFIIVVTPGAQVIGGWAALILAIARIIQGISAGGEFGSATAFLTENAAHGKAYYASWQVATQGISMFLAAGISWLLTALMPVEMLHDWGWRIAFAIGLLIGPVGWYVRTRMTDTPEFEASTPDPHPVRTLIRRYGGRLVASFLIIAMATISVYLITYLPQFAVKNLGLPAWSAFPGAVVAGVITFLGSPFVGRLADRVGPTTVMIPAAVVGILAGWPIFLLLAANPSVAMLTVCEILVGVLMCFYFAPMPALLSEIFPVQVRSSGMTIAYSFGVAIFGGFAPFILTWLVGLTGLLTVPGFYYAAMCVLSLVGVLVARRVYRQP</sequence>
<accession>A0A6G7Y9I0</accession>
<name>A0A6G7Y9I0_9ACTN</name>
<dbReference type="PANTHER" id="PTHR43528:SF8">
    <property type="entry name" value="BLR0239 PROTEIN"/>
    <property type="match status" value="1"/>
</dbReference>
<evidence type="ECO:0000256" key="3">
    <source>
        <dbReference type="ARBA" id="ARBA00022475"/>
    </source>
</evidence>
<evidence type="ECO:0000256" key="7">
    <source>
        <dbReference type="ARBA" id="ARBA00023136"/>
    </source>
</evidence>
<organism evidence="10 11">
    <name type="scientific">Propioniciclava coleopterorum</name>
    <dbReference type="NCBI Taxonomy" id="2714937"/>
    <lineage>
        <taxon>Bacteria</taxon>
        <taxon>Bacillati</taxon>
        <taxon>Actinomycetota</taxon>
        <taxon>Actinomycetes</taxon>
        <taxon>Propionibacteriales</taxon>
        <taxon>Propionibacteriaceae</taxon>
        <taxon>Propioniciclava</taxon>
    </lineage>
</organism>
<feature type="transmembrane region" description="Helical" evidence="8">
    <location>
        <begin position="330"/>
        <end position="349"/>
    </location>
</feature>
<dbReference type="PROSITE" id="PS50850">
    <property type="entry name" value="MFS"/>
    <property type="match status" value="1"/>
</dbReference>
<feature type="transmembrane region" description="Helical" evidence="8">
    <location>
        <begin position="190"/>
        <end position="209"/>
    </location>
</feature>
<feature type="transmembrane region" description="Helical" evidence="8">
    <location>
        <begin position="21"/>
        <end position="50"/>
    </location>
</feature>
<dbReference type="Gene3D" id="1.20.1250.20">
    <property type="entry name" value="MFS general substrate transporter like domains"/>
    <property type="match status" value="2"/>
</dbReference>
<evidence type="ECO:0000256" key="8">
    <source>
        <dbReference type="SAM" id="Phobius"/>
    </source>
</evidence>
<keyword evidence="5" id="KW-0769">Symport</keyword>
<feature type="transmembrane region" description="Helical" evidence="8">
    <location>
        <begin position="156"/>
        <end position="178"/>
    </location>
</feature>
<keyword evidence="11" id="KW-1185">Reference proteome</keyword>
<protein>
    <submittedName>
        <fullName evidence="10">MFS transporter</fullName>
    </submittedName>
</protein>
<feature type="transmembrane region" description="Helical" evidence="8">
    <location>
        <begin position="115"/>
        <end position="135"/>
    </location>
</feature>